<evidence type="ECO:0000256" key="16">
    <source>
        <dbReference type="RuleBase" id="RU365100"/>
    </source>
</evidence>
<keyword evidence="11" id="KW-0479">Metal-binding</keyword>
<reference evidence="20 21" key="1">
    <citation type="submission" date="2020-08" db="EMBL/GenBank/DDBJ databases">
        <title>Aphidius gifuensis genome sequencing and assembly.</title>
        <authorList>
            <person name="Du Z."/>
        </authorList>
    </citation>
    <scope>NUCLEOTIDE SEQUENCE [LARGE SCALE GENOMIC DNA]</scope>
    <source>
        <strain evidence="20">YNYX2018</strain>
        <tissue evidence="20">Adults</tissue>
    </source>
</reference>
<dbReference type="AlphaFoldDB" id="A0A834Y2L7"/>
<evidence type="ECO:0000256" key="12">
    <source>
        <dbReference type="ARBA" id="ARBA00022842"/>
    </source>
</evidence>
<dbReference type="SUPFAM" id="SSF51690">
    <property type="entry name" value="Nicotinate/Quinolinate PRTase C-terminal domain-like"/>
    <property type="match status" value="1"/>
</dbReference>
<comment type="function">
    <text evidence="14">Catalyzes the first step in the biosynthesis of NAD from nicotinic acid, the ATP-dependent synthesis of beta-nicotinate D-ribonucleotide from nicotinate and 5-phospho-D-ribose 1-phosphate. Helps prevent cellular oxidative stress via its role in NAD biosynthesis.</text>
</comment>
<dbReference type="FunFam" id="3.20.140.10:FF:000004">
    <property type="entry name" value="Nicotinate phosphoribosyltransferase"/>
    <property type="match status" value="1"/>
</dbReference>
<dbReference type="InterPro" id="IPR041525">
    <property type="entry name" value="N/Namide_PRibTrfase"/>
</dbReference>
<keyword evidence="10 16" id="KW-0808">Transferase</keyword>
<dbReference type="GO" id="GO:0046872">
    <property type="term" value="F:metal ion binding"/>
    <property type="evidence" value="ECO:0007669"/>
    <property type="project" value="UniProtKB-KW"/>
</dbReference>
<dbReference type="InterPro" id="IPR007229">
    <property type="entry name" value="Nic_PRibTrfase-Fam"/>
</dbReference>
<comment type="caution">
    <text evidence="20">The sequence shown here is derived from an EMBL/GenBank/DDBJ whole genome shotgun (WGS) entry which is preliminary data.</text>
</comment>
<dbReference type="GO" id="GO:0034355">
    <property type="term" value="P:NAD+ biosynthetic process via the salvage pathway"/>
    <property type="evidence" value="ECO:0007669"/>
    <property type="project" value="TreeGrafter"/>
</dbReference>
<dbReference type="EMBL" id="JACMRX010000001">
    <property type="protein sequence ID" value="KAF7996507.1"/>
    <property type="molecule type" value="Genomic_DNA"/>
</dbReference>
<keyword evidence="21" id="KW-1185">Reference proteome</keyword>
<evidence type="ECO:0000256" key="6">
    <source>
        <dbReference type="ARBA" id="ARBA00021569"/>
    </source>
</evidence>
<dbReference type="FunFam" id="3.20.20.70:FF:000155">
    <property type="entry name" value="Nicotinate phosphoribosyltransferase"/>
    <property type="match status" value="1"/>
</dbReference>
<evidence type="ECO:0000256" key="13">
    <source>
        <dbReference type="ARBA" id="ARBA00023211"/>
    </source>
</evidence>
<comment type="PTM">
    <text evidence="16">Transiently phosphorylated on a His residue during the reaction cycle. Phosphorylation strongly increases the affinity for substrates and increases the rate of nicotinate D-ribonucleotide production. Dephosphorylation regenerates the low-affinity form of the enzyme, leading to product release.</text>
</comment>
<evidence type="ECO:0000256" key="1">
    <source>
        <dbReference type="ARBA" id="ARBA00001936"/>
    </source>
</evidence>
<dbReference type="FunFam" id="3.20.20.70:FF:000173">
    <property type="entry name" value="Nicotinate phosphoribosyltransferase"/>
    <property type="match status" value="1"/>
</dbReference>
<dbReference type="GO" id="GO:0004516">
    <property type="term" value="F:nicotinate phosphoribosyltransferase activity"/>
    <property type="evidence" value="ECO:0007669"/>
    <property type="project" value="UniProtKB-UniRule"/>
</dbReference>
<protein>
    <recommendedName>
        <fullName evidence="6 16">Nicotinate phosphoribosyltransferase</fullName>
        <ecNumber evidence="5 16">6.3.4.21</ecNumber>
    </recommendedName>
</protein>
<evidence type="ECO:0000256" key="10">
    <source>
        <dbReference type="ARBA" id="ARBA00022679"/>
    </source>
</evidence>
<dbReference type="GO" id="GO:0016740">
    <property type="term" value="F:transferase activity"/>
    <property type="evidence" value="ECO:0007669"/>
    <property type="project" value="UniProtKB-KW"/>
</dbReference>
<evidence type="ECO:0000256" key="3">
    <source>
        <dbReference type="ARBA" id="ARBA00004952"/>
    </source>
</evidence>
<comment type="cofactor">
    <cofactor evidence="1">
        <name>Mn(2+)</name>
        <dbReference type="ChEBI" id="CHEBI:29035"/>
    </cofactor>
</comment>
<dbReference type="PANTHER" id="PTHR11098">
    <property type="entry name" value="NICOTINATE PHOSPHORIBOSYLTRANSFERASE"/>
    <property type="match status" value="1"/>
</dbReference>
<dbReference type="FunFam" id="3.20.140.10:FF:000002">
    <property type="entry name" value="Nicotinate phosphoribosyltransferase"/>
    <property type="match status" value="1"/>
</dbReference>
<dbReference type="GO" id="GO:0005829">
    <property type="term" value="C:cytosol"/>
    <property type="evidence" value="ECO:0007669"/>
    <property type="project" value="TreeGrafter"/>
</dbReference>
<keyword evidence="9 16" id="KW-0662">Pyridine nucleotide biosynthesis</keyword>
<proteinExistence type="inferred from homology"/>
<feature type="domain" description="Nicotinate phosphoribosyltransferase C-terminal" evidence="19">
    <location>
        <begin position="425"/>
        <end position="532"/>
    </location>
</feature>
<sequence>MLNDGDRLSRESQQNGVVQPLLTDLYQITMAYAYWKCGKMNDYTVFDLFFRKNPFRGEYTIFAGLGECLKFMEKFQYSDSDIEYLKTTMPVSVEPEFFEFLRVLTPKDVTIHAIQEGSVVFPRVPLMRIEGPLIMVQLLETTLLTLVNYASLMATNAARYRMVAGNNVSLLEFGLRRAQGPDGGLSASRYSYIGGFDGTSNVLAGKLFGIPVRGTHAHAYISSFAGIEELTLRTLRHKETGEEKDVLDLALKYREIIAVNLKVLVSEASDSELAALVSFAVAFPDGFMALVDTYDVKRSGLLNFCSVALALSDIGYRAVGIRIDSGDLAYLSKAARETFRELAVKFDRPWFANLTIVASNDINEETIMSLNEQNHEINCFGVGTHLVTCQRQPALGCVYKMVEINNQPRIKLSQEVDKVTLPGGKNAYRLYGSDGHALADLLLRSDEPKPEVGKKVLCRHPFQESKRAYVTPTKVEILYKVYWKDGKIVYPAPSLFDIRNRVLESLKTLRNDHKRSLNPTPYKVSVSDDLYTYIHDLWVQNAPIGELS</sequence>
<evidence type="ECO:0000313" key="20">
    <source>
        <dbReference type="EMBL" id="KAF7996507.1"/>
    </source>
</evidence>
<dbReference type="Gene3D" id="3.20.20.70">
    <property type="entry name" value="Aldolase class I"/>
    <property type="match status" value="1"/>
</dbReference>
<dbReference type="EC" id="6.3.4.21" evidence="5 16"/>
<accession>A0A834Y2L7</accession>
<evidence type="ECO:0000313" key="21">
    <source>
        <dbReference type="Proteomes" id="UP000639338"/>
    </source>
</evidence>
<evidence type="ECO:0000256" key="8">
    <source>
        <dbReference type="ARBA" id="ARBA00022598"/>
    </source>
</evidence>
<dbReference type="Pfam" id="PF04095">
    <property type="entry name" value="NAPRTase"/>
    <property type="match status" value="1"/>
</dbReference>
<evidence type="ECO:0000256" key="7">
    <source>
        <dbReference type="ARBA" id="ARBA00022553"/>
    </source>
</evidence>
<dbReference type="SUPFAM" id="SSF54675">
    <property type="entry name" value="Nicotinate/Quinolinate PRTase N-terminal domain-like"/>
    <property type="match status" value="1"/>
</dbReference>
<dbReference type="InterPro" id="IPR036068">
    <property type="entry name" value="Nicotinate_pribotase-like_C"/>
</dbReference>
<dbReference type="Pfam" id="PF17767">
    <property type="entry name" value="NAPRTase_N"/>
    <property type="match status" value="1"/>
</dbReference>
<dbReference type="InterPro" id="IPR006405">
    <property type="entry name" value="Nic_PRibTrfase_pncB"/>
</dbReference>
<keyword evidence="13" id="KW-0464">Manganese</keyword>
<name>A0A834Y2L7_APHGI</name>
<dbReference type="InterPro" id="IPR041619">
    <property type="entry name" value="NAPRTase_C"/>
</dbReference>
<keyword evidence="7" id="KW-0597">Phosphoprotein</keyword>
<dbReference type="NCBIfam" id="TIGR01513">
    <property type="entry name" value="NAPRTase_put"/>
    <property type="match status" value="1"/>
</dbReference>
<dbReference type="CDD" id="cd01570">
    <property type="entry name" value="NAPRTase_A"/>
    <property type="match status" value="1"/>
</dbReference>
<comment type="similarity">
    <text evidence="4 16">Belongs to the NAPRTase family.</text>
</comment>
<evidence type="ECO:0000256" key="9">
    <source>
        <dbReference type="ARBA" id="ARBA00022642"/>
    </source>
</evidence>
<evidence type="ECO:0000259" key="18">
    <source>
        <dbReference type="Pfam" id="PF17767"/>
    </source>
</evidence>
<dbReference type="UniPathway" id="UPA00253">
    <property type="reaction ID" value="UER00457"/>
</dbReference>
<feature type="domain" description="Nicotinate phosphoribosyltransferase N-terminal" evidence="18">
    <location>
        <begin position="21"/>
        <end position="148"/>
    </location>
</feature>
<dbReference type="InterPro" id="IPR040727">
    <property type="entry name" value="NAPRTase_N"/>
</dbReference>
<evidence type="ECO:0000256" key="5">
    <source>
        <dbReference type="ARBA" id="ARBA00013236"/>
    </source>
</evidence>
<dbReference type="Pfam" id="PF17956">
    <property type="entry name" value="NAPRTase_C"/>
    <property type="match status" value="1"/>
</dbReference>
<evidence type="ECO:0000256" key="4">
    <source>
        <dbReference type="ARBA" id="ARBA00010897"/>
    </source>
</evidence>
<feature type="domain" description="Nicotinate/nicotinamide phosphoribosyltransferase" evidence="17">
    <location>
        <begin position="319"/>
        <end position="418"/>
    </location>
</feature>
<dbReference type="Proteomes" id="UP000639338">
    <property type="component" value="Unassembled WGS sequence"/>
</dbReference>
<keyword evidence="8 16" id="KW-0436">Ligase</keyword>
<evidence type="ECO:0000259" key="19">
    <source>
        <dbReference type="Pfam" id="PF17956"/>
    </source>
</evidence>
<dbReference type="Gene3D" id="3.20.140.10">
    <property type="entry name" value="nicotinate phosphoribosyltransferase"/>
    <property type="match status" value="2"/>
</dbReference>
<evidence type="ECO:0000256" key="14">
    <source>
        <dbReference type="ARBA" id="ARBA00023426"/>
    </source>
</evidence>
<comment type="cofactor">
    <cofactor evidence="2">
        <name>Mg(2+)</name>
        <dbReference type="ChEBI" id="CHEBI:18420"/>
    </cofactor>
</comment>
<evidence type="ECO:0000259" key="17">
    <source>
        <dbReference type="Pfam" id="PF04095"/>
    </source>
</evidence>
<comment type="catalytic activity">
    <reaction evidence="15 16">
        <text>5-phospho-alpha-D-ribose 1-diphosphate + nicotinate + ATP + H2O = nicotinate beta-D-ribonucleotide + ADP + phosphate + diphosphate</text>
        <dbReference type="Rhea" id="RHEA:36163"/>
        <dbReference type="ChEBI" id="CHEBI:15377"/>
        <dbReference type="ChEBI" id="CHEBI:30616"/>
        <dbReference type="ChEBI" id="CHEBI:32544"/>
        <dbReference type="ChEBI" id="CHEBI:33019"/>
        <dbReference type="ChEBI" id="CHEBI:43474"/>
        <dbReference type="ChEBI" id="CHEBI:57502"/>
        <dbReference type="ChEBI" id="CHEBI:58017"/>
        <dbReference type="ChEBI" id="CHEBI:456216"/>
        <dbReference type="EC" id="6.3.4.21"/>
    </reaction>
</comment>
<dbReference type="InterPro" id="IPR013785">
    <property type="entry name" value="Aldolase_TIM"/>
</dbReference>
<keyword evidence="12" id="KW-0460">Magnesium</keyword>
<dbReference type="PANTHER" id="PTHR11098:SF1">
    <property type="entry name" value="NICOTINATE PHOSPHORIBOSYLTRANSFERASE"/>
    <property type="match status" value="1"/>
</dbReference>
<organism evidence="20 21">
    <name type="scientific">Aphidius gifuensis</name>
    <name type="common">Parasitoid wasp</name>
    <dbReference type="NCBI Taxonomy" id="684658"/>
    <lineage>
        <taxon>Eukaryota</taxon>
        <taxon>Metazoa</taxon>
        <taxon>Ecdysozoa</taxon>
        <taxon>Arthropoda</taxon>
        <taxon>Hexapoda</taxon>
        <taxon>Insecta</taxon>
        <taxon>Pterygota</taxon>
        <taxon>Neoptera</taxon>
        <taxon>Endopterygota</taxon>
        <taxon>Hymenoptera</taxon>
        <taxon>Apocrita</taxon>
        <taxon>Ichneumonoidea</taxon>
        <taxon>Braconidae</taxon>
        <taxon>Aphidiinae</taxon>
        <taxon>Aphidius</taxon>
    </lineage>
</organism>
<gene>
    <name evidence="20" type="ORF">HCN44_002139</name>
</gene>
<evidence type="ECO:0000256" key="15">
    <source>
        <dbReference type="ARBA" id="ARBA00048668"/>
    </source>
</evidence>
<evidence type="ECO:0000256" key="2">
    <source>
        <dbReference type="ARBA" id="ARBA00001946"/>
    </source>
</evidence>
<evidence type="ECO:0000256" key="11">
    <source>
        <dbReference type="ARBA" id="ARBA00022723"/>
    </source>
</evidence>
<dbReference type="PIRSF" id="PIRSF000484">
    <property type="entry name" value="NAPRT"/>
    <property type="match status" value="1"/>
</dbReference>
<dbReference type="OrthoDB" id="193380at2759"/>
<comment type="pathway">
    <text evidence="3 16">Cofactor biosynthesis; NAD(+) biosynthesis; nicotinate D-ribonucleotide from nicotinate: step 1/1.</text>
</comment>